<dbReference type="Proteomes" id="UP001060215">
    <property type="component" value="Chromosome 6"/>
</dbReference>
<sequence>MQVRAEKPPWYLSVVGGSLYIDMVRGGPGSYRLKMNQSEIEAEIHTLRDGGLLMQLDRNSHVIYAEEEAAGTRLLIEGRTCLLQVEVMKMCMPLLSPTSGIIHFLMSEGQAMQAGELIARLDLDDPSAVRKAEPFHGSFPILGPPTAISEKVHQRCAASLNAA</sequence>
<gene>
    <name evidence="1" type="ORF">LOK49_LG03G00404</name>
</gene>
<evidence type="ECO:0000313" key="2">
    <source>
        <dbReference type="Proteomes" id="UP001060215"/>
    </source>
</evidence>
<reference evidence="1 2" key="1">
    <citation type="journal article" date="2022" name="Plant J.">
        <title>Chromosome-level genome of Camellia lanceoleosa provides a valuable resource for understanding genome evolution and self-incompatibility.</title>
        <authorList>
            <person name="Gong W."/>
            <person name="Xiao S."/>
            <person name="Wang L."/>
            <person name="Liao Z."/>
            <person name="Chang Y."/>
            <person name="Mo W."/>
            <person name="Hu G."/>
            <person name="Li W."/>
            <person name="Zhao G."/>
            <person name="Zhu H."/>
            <person name="Hu X."/>
            <person name="Ji K."/>
            <person name="Xiang X."/>
            <person name="Song Q."/>
            <person name="Yuan D."/>
            <person name="Jin S."/>
            <person name="Zhang L."/>
        </authorList>
    </citation>
    <scope>NUCLEOTIDE SEQUENCE [LARGE SCALE GENOMIC DNA]</scope>
    <source>
        <strain evidence="1">SQ_2022a</strain>
    </source>
</reference>
<organism evidence="1 2">
    <name type="scientific">Camellia lanceoleosa</name>
    <dbReference type="NCBI Taxonomy" id="1840588"/>
    <lineage>
        <taxon>Eukaryota</taxon>
        <taxon>Viridiplantae</taxon>
        <taxon>Streptophyta</taxon>
        <taxon>Embryophyta</taxon>
        <taxon>Tracheophyta</taxon>
        <taxon>Spermatophyta</taxon>
        <taxon>Magnoliopsida</taxon>
        <taxon>eudicotyledons</taxon>
        <taxon>Gunneridae</taxon>
        <taxon>Pentapetalae</taxon>
        <taxon>asterids</taxon>
        <taxon>Ericales</taxon>
        <taxon>Theaceae</taxon>
        <taxon>Camellia</taxon>
    </lineage>
</organism>
<keyword evidence="2" id="KW-1185">Reference proteome</keyword>
<comment type="caution">
    <text evidence="1">The sequence shown here is derived from an EMBL/GenBank/DDBJ whole genome shotgun (WGS) entry which is preliminary data.</text>
</comment>
<name>A0ACC0IEB3_9ERIC</name>
<accession>A0ACC0IEB3</accession>
<dbReference type="EMBL" id="CM045763">
    <property type="protein sequence ID" value="KAI8023205.1"/>
    <property type="molecule type" value="Genomic_DNA"/>
</dbReference>
<protein>
    <submittedName>
        <fullName evidence="1">Acetyl-CoA carboxylase 1</fullName>
    </submittedName>
</protein>
<evidence type="ECO:0000313" key="1">
    <source>
        <dbReference type="EMBL" id="KAI8023205.1"/>
    </source>
</evidence>
<proteinExistence type="predicted"/>